<feature type="transmembrane region" description="Helical" evidence="2">
    <location>
        <begin position="162"/>
        <end position="184"/>
    </location>
</feature>
<name>A0A9D0ZKV1_9FIRM</name>
<keyword evidence="2" id="KW-0472">Membrane</keyword>
<dbReference type="CDD" id="cd00063">
    <property type="entry name" value="FN3"/>
    <property type="match status" value="1"/>
</dbReference>
<evidence type="ECO:0000256" key="2">
    <source>
        <dbReference type="SAM" id="Phobius"/>
    </source>
</evidence>
<evidence type="ECO:0000313" key="4">
    <source>
        <dbReference type="EMBL" id="HIQ82407.1"/>
    </source>
</evidence>
<dbReference type="Pfam" id="PF01471">
    <property type="entry name" value="PG_binding_1"/>
    <property type="match status" value="4"/>
</dbReference>
<feature type="region of interest" description="Disordered" evidence="1">
    <location>
        <begin position="559"/>
        <end position="588"/>
    </location>
</feature>
<feature type="domain" description="Peptidoglycan binding-like" evidence="3">
    <location>
        <begin position="489"/>
        <end position="549"/>
    </location>
</feature>
<dbReference type="Gene3D" id="1.10.101.10">
    <property type="entry name" value="PGBD-like superfamily/PGBD"/>
    <property type="match status" value="4"/>
</dbReference>
<dbReference type="EMBL" id="DVFZ01000048">
    <property type="protein sequence ID" value="HIQ82407.1"/>
    <property type="molecule type" value="Genomic_DNA"/>
</dbReference>
<sequence>MAYENKCMYCFEDLNGHDVCPHCGRDSRAAVPQIQLLPGTMLHNGRFLVGRAMGQDASGIVYMAYDTKREATLRIREYLPRDSARRLNDGSVAPVAGAEDAFEKGMQRLKASVEAVEDPKKRHFYFEENGTAYIAQRKSASHASASGAGAGEESEGRSTRQWALIIGGAAVAVLVVAFVLIRLLSNAFDTTTTPTSMPTLASDSLWTPAVTPSPTPYVQTTFAPITDPDLSWMDYISGTDENQNYQNQAGNVRTPTPAPNATPRPTSQVISGNSSREEITSLQWQLIALGWLDASQPTGVYDSATRQAVRDFQTYMNETYAIDPKLTVDGIAGPQTLYWLDQSSIAAKPTQSPATLPPVVTEAPEDDFLIDENSSSSDIRRVQQLLITLGQLPAGSDDGIYGAATRGAVWEFQSFVNSYYGRQVLEVTGEVDSATRDYLIVFADWWESTRPTATATVAPTTAAPTPTATATLAPTATAESGIGPNSSTERIRYLQTMLRDLGFLNGVDGVYGSATSIAVRDFQVWANEQQGYNALTVSGNCDAATLSLLEYYVDHPVTPAPTTQAPTQAPATTPPATQPPAGDEDDNVLVDANSDPESIRYMQEQLVYLGYLDSADGVFGSATTQAIINFQQQVNADLGYEALTPNGVFNARTQNYLEEYVYRAQLATQTPTAAPTPTPGAVGEPQITFEGASGESEGIILTQGDLGVRWTAEGAAEYHILFTDESGATVYEHTYAGDSTGMTIPANILTTNMVYELSVTAVPAGGGEGSTALAWVMLVRAQATETPISAPQIGASAPGYDDGGVYVFDTTAAFSWSVDGEVGGYTVTLYDAQGGVINTGSVSGNSLDLSGFSLTPGMDYTLEVVAHPASGGEDTASTVTFRIAEPEVTEAPTPTPAPISAPQITVTAPGYDDGGVYVFDGDGAFSWSVDGEVGGYTVTLYDAQGGVVNSGPVSGNSLDLSSFSLTPGMDYTLEVVAHPASGGEDTASTVTFRIAEPEV</sequence>
<keyword evidence="2" id="KW-1133">Transmembrane helix</keyword>
<dbReference type="InterPro" id="IPR002477">
    <property type="entry name" value="Peptidoglycan-bd-like"/>
</dbReference>
<dbReference type="InterPro" id="IPR036116">
    <property type="entry name" value="FN3_sf"/>
</dbReference>
<evidence type="ECO:0000256" key="1">
    <source>
        <dbReference type="SAM" id="MobiDB-lite"/>
    </source>
</evidence>
<accession>A0A9D0ZKV1</accession>
<dbReference type="Gene3D" id="2.60.40.10">
    <property type="entry name" value="Immunoglobulins"/>
    <property type="match status" value="1"/>
</dbReference>
<dbReference type="Proteomes" id="UP000824260">
    <property type="component" value="Unassembled WGS sequence"/>
</dbReference>
<reference evidence="4" key="1">
    <citation type="submission" date="2020-10" db="EMBL/GenBank/DDBJ databases">
        <authorList>
            <person name="Gilroy R."/>
        </authorList>
    </citation>
    <scope>NUCLEOTIDE SEQUENCE</scope>
    <source>
        <strain evidence="4">ChiSjej6B24-2974</strain>
    </source>
</reference>
<dbReference type="InterPro" id="IPR013783">
    <property type="entry name" value="Ig-like_fold"/>
</dbReference>
<protein>
    <submittedName>
        <fullName evidence="4">Peptidoglycan-binding protein</fullName>
    </submittedName>
</protein>
<evidence type="ECO:0000259" key="3">
    <source>
        <dbReference type="Pfam" id="PF01471"/>
    </source>
</evidence>
<keyword evidence="2" id="KW-0812">Transmembrane</keyword>
<dbReference type="InterPro" id="IPR036366">
    <property type="entry name" value="PGBDSf"/>
</dbReference>
<dbReference type="SUPFAM" id="SSF47090">
    <property type="entry name" value="PGBD-like"/>
    <property type="match status" value="4"/>
</dbReference>
<proteinExistence type="predicted"/>
<feature type="non-terminal residue" evidence="4">
    <location>
        <position position="999"/>
    </location>
</feature>
<dbReference type="AlphaFoldDB" id="A0A9D0ZKV1"/>
<dbReference type="SUPFAM" id="SSF49265">
    <property type="entry name" value="Fibronectin type III"/>
    <property type="match status" value="1"/>
</dbReference>
<comment type="caution">
    <text evidence="4">The sequence shown here is derived from an EMBL/GenBank/DDBJ whole genome shotgun (WGS) entry which is preliminary data.</text>
</comment>
<reference evidence="4" key="2">
    <citation type="journal article" date="2021" name="PeerJ">
        <title>Extensive microbial diversity within the chicken gut microbiome revealed by metagenomics and culture.</title>
        <authorList>
            <person name="Gilroy R."/>
            <person name="Ravi A."/>
            <person name="Getino M."/>
            <person name="Pursley I."/>
            <person name="Horton D.L."/>
            <person name="Alikhan N.F."/>
            <person name="Baker D."/>
            <person name="Gharbi K."/>
            <person name="Hall N."/>
            <person name="Watson M."/>
            <person name="Adriaenssens E.M."/>
            <person name="Foster-Nyarko E."/>
            <person name="Jarju S."/>
            <person name="Secka A."/>
            <person name="Antonio M."/>
            <person name="Oren A."/>
            <person name="Chaudhuri R.R."/>
            <person name="La Ragione R."/>
            <person name="Hildebrand F."/>
            <person name="Pallen M.J."/>
        </authorList>
    </citation>
    <scope>NUCLEOTIDE SEQUENCE</scope>
    <source>
        <strain evidence="4">ChiSjej6B24-2974</strain>
    </source>
</reference>
<evidence type="ECO:0000313" key="5">
    <source>
        <dbReference type="Proteomes" id="UP000824260"/>
    </source>
</evidence>
<gene>
    <name evidence="4" type="ORF">IAA52_04835</name>
</gene>
<organism evidence="4 5">
    <name type="scientific">Candidatus Pullichristensenella stercorigallinarum</name>
    <dbReference type="NCBI Taxonomy" id="2840909"/>
    <lineage>
        <taxon>Bacteria</taxon>
        <taxon>Bacillati</taxon>
        <taxon>Bacillota</taxon>
        <taxon>Clostridia</taxon>
        <taxon>Candidatus Pullichristensenella</taxon>
    </lineage>
</organism>
<feature type="compositionally biased region" description="Low complexity" evidence="1">
    <location>
        <begin position="560"/>
        <end position="571"/>
    </location>
</feature>
<feature type="domain" description="Peptidoglycan binding-like" evidence="3">
    <location>
        <begin position="376"/>
        <end position="437"/>
    </location>
</feature>
<feature type="domain" description="Peptidoglycan binding-like" evidence="3">
    <location>
        <begin position="597"/>
        <end position="633"/>
    </location>
</feature>
<feature type="domain" description="Peptidoglycan binding-like" evidence="3">
    <location>
        <begin position="276"/>
        <end position="340"/>
    </location>
</feature>
<dbReference type="InterPro" id="IPR036365">
    <property type="entry name" value="PGBD-like_sf"/>
</dbReference>
<feature type="region of interest" description="Disordered" evidence="1">
    <location>
        <begin position="243"/>
        <end position="274"/>
    </location>
</feature>
<dbReference type="InterPro" id="IPR003961">
    <property type="entry name" value="FN3_dom"/>
</dbReference>